<evidence type="ECO:0000256" key="12">
    <source>
        <dbReference type="SAM" id="Coils"/>
    </source>
</evidence>
<evidence type="ECO:0000256" key="11">
    <source>
        <dbReference type="PROSITE-ProRule" id="PRU00283"/>
    </source>
</evidence>
<evidence type="ECO:0000256" key="3">
    <source>
        <dbReference type="ARBA" id="ARBA00022490"/>
    </source>
</evidence>
<feature type="binding site" evidence="11">
    <location>
        <begin position="151"/>
        <end position="158"/>
    </location>
    <ligand>
        <name>ATP</name>
        <dbReference type="ChEBI" id="CHEBI:30616"/>
    </ligand>
</feature>
<feature type="domain" description="Kinesin motor" evidence="14">
    <location>
        <begin position="857"/>
        <end position="1201"/>
    </location>
</feature>
<evidence type="ECO:0000256" key="7">
    <source>
        <dbReference type="ARBA" id="ARBA00023054"/>
    </source>
</evidence>
<keyword evidence="6 11" id="KW-0067">ATP-binding</keyword>
<dbReference type="GO" id="GO:0005524">
    <property type="term" value="F:ATP binding"/>
    <property type="evidence" value="ECO:0007669"/>
    <property type="project" value="UniProtKB-UniRule"/>
</dbReference>
<dbReference type="InterPro" id="IPR027640">
    <property type="entry name" value="Kinesin-like_fam"/>
</dbReference>
<evidence type="ECO:0000256" key="2">
    <source>
        <dbReference type="ARBA" id="ARBA00004245"/>
    </source>
</evidence>
<evidence type="ECO:0000256" key="1">
    <source>
        <dbReference type="ARBA" id="ARBA00004123"/>
    </source>
</evidence>
<evidence type="ECO:0000313" key="15">
    <source>
        <dbReference type="EMBL" id="CAH2326142.1"/>
    </source>
</evidence>
<gene>
    <name evidence="15" type="ORF">PECUL_23A024939</name>
</gene>
<dbReference type="GO" id="GO:0005874">
    <property type="term" value="C:microtubule"/>
    <property type="evidence" value="ECO:0007669"/>
    <property type="project" value="UniProtKB-KW"/>
</dbReference>
<evidence type="ECO:0000259" key="14">
    <source>
        <dbReference type="PROSITE" id="PS50067"/>
    </source>
</evidence>
<dbReference type="InterPro" id="IPR027417">
    <property type="entry name" value="P-loop_NTPase"/>
</dbReference>
<dbReference type="PANTHER" id="PTHR47968">
    <property type="entry name" value="CENTROMERE PROTEIN E"/>
    <property type="match status" value="1"/>
</dbReference>
<protein>
    <submittedName>
        <fullName evidence="15">Kinesin KIF18A</fullName>
    </submittedName>
</protein>
<dbReference type="InterPro" id="IPR001752">
    <property type="entry name" value="Kinesin_motor_dom"/>
</dbReference>
<reference evidence="15" key="1">
    <citation type="submission" date="2022-03" db="EMBL/GenBank/DDBJ databases">
        <authorList>
            <person name="Alioto T."/>
            <person name="Alioto T."/>
            <person name="Gomez Garrido J."/>
        </authorList>
    </citation>
    <scope>NUCLEOTIDE SEQUENCE</scope>
</reference>
<comment type="subcellular location">
    <subcellularLocation>
        <location evidence="2">Cytoplasm</location>
        <location evidence="2">Cytoskeleton</location>
    </subcellularLocation>
    <subcellularLocation>
        <location evidence="1">Nucleus</location>
    </subcellularLocation>
</comment>
<dbReference type="GO" id="GO:0000278">
    <property type="term" value="P:mitotic cell cycle"/>
    <property type="evidence" value="ECO:0007669"/>
    <property type="project" value="UniProtKB-ARBA"/>
</dbReference>
<feature type="region of interest" description="Disordered" evidence="13">
    <location>
        <begin position="1535"/>
        <end position="1558"/>
    </location>
</feature>
<evidence type="ECO:0000256" key="5">
    <source>
        <dbReference type="ARBA" id="ARBA00022741"/>
    </source>
</evidence>
<name>A0AAD1TKD5_PELCU</name>
<keyword evidence="7 12" id="KW-0175">Coiled coil</keyword>
<keyword evidence="4" id="KW-0493">Microtubule</keyword>
<evidence type="ECO:0000256" key="10">
    <source>
        <dbReference type="ARBA" id="ARBA00023242"/>
    </source>
</evidence>
<dbReference type="EMBL" id="OW240923">
    <property type="protein sequence ID" value="CAH2326142.1"/>
    <property type="molecule type" value="Genomic_DNA"/>
</dbReference>
<dbReference type="SMART" id="SM00129">
    <property type="entry name" value="KISc"/>
    <property type="match status" value="2"/>
</dbReference>
<dbReference type="PANTHER" id="PTHR47968:SF73">
    <property type="entry name" value="KINESIN-LIKE PROTEIN"/>
    <property type="match status" value="1"/>
</dbReference>
<dbReference type="Pfam" id="PF00225">
    <property type="entry name" value="Kinesin"/>
    <property type="match status" value="2"/>
</dbReference>
<dbReference type="GO" id="GO:0003777">
    <property type="term" value="F:microtubule motor activity"/>
    <property type="evidence" value="ECO:0007669"/>
    <property type="project" value="InterPro"/>
</dbReference>
<sequence length="1814" mass="206585">MTKPANGGRGTLCRYGLNLVALGKAAMAKEVSWVINQFKMTSELNVCSHVKVVVRVRPENEREKQGNFNTVVQVVDNHMLVFDPKVEEVNFFQGRRIANRDITKKKNKDVKFVFDRVFGEYSTQDEVFEHTTKFVLDGVLNGYNCTVLAYGATGAGKTHTMLGTAGQPGVMYLTMMDLYNRIEIVKEEKLCDVALSYLEVYNEQIRDLLANSGPLAVREDAQKGVVVQGLTLHQPLMCSSSLMLGEYYSIRKIKHTNASERLQDLVQEVILRIQDKVSHTFPIRVIYWLNQPKGLTGQTTGDQNILGNTINKEYIQYMNHQSRKTYAYTSENSKHTPPSTWVMEVWEMLNMICNALEMEDGICKIKLLTYYCHIIHSITINKVHSYGIGSLSGYNYMFVRPPTRVKTLNINKYNKLYPTLANFLKYALEIMHWVQQRHAGSLLLRATKSCPKFFAKYTKILPKDQLRWCLRDDVAGCRMENSVSLYTQSHPTLSINERGVQVKVLFSTRANSLQLQNWENESTTHVGIILEPQQKYYIKPSSAANTAILIKNKQEWNLRRNKQLSQRSRLRNILRWALWTKTVQSQASHRCLLKEYSNLTTRPVQKLKAPLPPLLEELTGACRDPVKSDPNAGHYRHYDDNRLKKHYSIRNTNLSERMLRGTLLQHQKSSMEYLLKVIACYIQIINTSKQGGSQRRLFTCTSPPLPPMNTSIRIAKMDTQANANIGYNFCSPTESLWAARSRVYGRLANVKQAVLTSSASGRAETCLAPTIFPWDVRVLFQQVKCICDIVRFRAIPGKHKSSSSPTNKSGLKGWREPYETGIQNQLLFVNLTKFHFKGNKMAAPRFKMTSELNVCSHVKVVVRVRPENEREKQGNFNTVVQVVDNHMLVFDPKVEEVNFFQGRRIANRDITKKKNKDVKFVFDRVFGEYSTQDEVFEHTTKFVLDGVLNGYNCTVLAYGATGAGKTHTMLGTAGQPGVMYLTMMDLYNRIEIVKEEKLCDVALSYLEVYNEQIRDLLANSGPLAVREDAQKGVVVQGLTLHQPKSAEEILQLLDYGNKNRTQHPTDVNASSSRSHAVLQIYLRQQEKTASINQNVRLAKMSLIDLAGSERASATNAKGARLREGTNINRSLLALGNVINALTDPKTKKQHIPYRNSKLTRLLKDSLGGNCRTIMIAAVSPSSLSYEDTYNTLKYANRAKDIKSAVKSNVVSLDSHISQYAKICEEQKKEIAMLKEKLKAYEEQRLISDQPNGLRQSSQEQTEIKRYQEGLKSIFKNREDIRADYLNQEMRMKENELKTFYQRQHLEQIQMISSQEKVVKATGKRDHRLEVLKNQSILIQKKKEEEIKRFEENTNWLHRIENEMRLLGHENKMPEELGRDLQCCHLKLEVKDLKAQIEHMTRLMTLHERENRYNEKLLNALLPNFRKQYLLLKQAGVANVAVETDFEEIEHLVSREKAVVWADQSILEDLNKLDGPELASIVSFPHLISNQTTPCRGERCAQQLQLEGRKAQTESTRAVVKPTVAEKTLTDDLSSEFEETLPHQPSDNVIPPKKTRRKLMPSPLCKENVDSRFSKKNQHNDSVLGDLVPIVYTPESCNRTINLPKEGANVPCLQEKNVNLTHFTTKDQVIPTKQVAKVSCLQEKGENATSFMAHDKGKQNFGFTFRMTTGVEKAEMNSTVILSEDNNDVNCDLPRTALPSLQSKNLGKPNEKPSYMAMTSAAERKRKLLSLAGNSALKEDNPLLPTAKRVKQDIPFECKALRVRKLEGGLKSKDSGAQRRLPRSISEGNLPFGAKKKPFSFLGSTYAFRQNAKKK</sequence>
<dbReference type="Gene3D" id="3.40.850.10">
    <property type="entry name" value="Kinesin motor domain"/>
    <property type="match status" value="2"/>
</dbReference>
<feature type="binding site" evidence="11">
    <location>
        <begin position="959"/>
        <end position="966"/>
    </location>
    <ligand>
        <name>ATP</name>
        <dbReference type="ChEBI" id="CHEBI:30616"/>
    </ligand>
</feature>
<dbReference type="InterPro" id="IPR036961">
    <property type="entry name" value="Kinesin_motor_dom_sf"/>
</dbReference>
<evidence type="ECO:0000256" key="13">
    <source>
        <dbReference type="SAM" id="MobiDB-lite"/>
    </source>
</evidence>
<dbReference type="FunFam" id="3.40.850.10:FF:000027">
    <property type="entry name" value="Kinesin-like protein"/>
    <property type="match status" value="1"/>
</dbReference>
<keyword evidence="16" id="KW-1185">Reference proteome</keyword>
<dbReference type="PROSITE" id="PS50067">
    <property type="entry name" value="KINESIN_MOTOR_2"/>
    <property type="match status" value="2"/>
</dbReference>
<dbReference type="GO" id="GO:0008017">
    <property type="term" value="F:microtubule binding"/>
    <property type="evidence" value="ECO:0007669"/>
    <property type="project" value="InterPro"/>
</dbReference>
<feature type="domain" description="Kinesin motor" evidence="14">
    <location>
        <begin position="49"/>
        <end position="234"/>
    </location>
</feature>
<dbReference type="SUPFAM" id="SSF52540">
    <property type="entry name" value="P-loop containing nucleoside triphosphate hydrolases"/>
    <property type="match status" value="2"/>
</dbReference>
<dbReference type="GO" id="GO:0007018">
    <property type="term" value="P:microtubule-based movement"/>
    <property type="evidence" value="ECO:0007669"/>
    <property type="project" value="InterPro"/>
</dbReference>
<dbReference type="GO" id="GO:0005819">
    <property type="term" value="C:spindle"/>
    <property type="evidence" value="ECO:0007669"/>
    <property type="project" value="UniProtKB-ARBA"/>
</dbReference>
<dbReference type="CDD" id="cd01370">
    <property type="entry name" value="KISc_KIP3_like"/>
    <property type="match status" value="1"/>
</dbReference>
<evidence type="ECO:0000256" key="4">
    <source>
        <dbReference type="ARBA" id="ARBA00022701"/>
    </source>
</evidence>
<dbReference type="PRINTS" id="PR00380">
    <property type="entry name" value="KINESINHEAVY"/>
</dbReference>
<evidence type="ECO:0000313" key="16">
    <source>
        <dbReference type="Proteomes" id="UP001295444"/>
    </source>
</evidence>
<accession>A0AAD1TKD5</accession>
<dbReference type="Proteomes" id="UP001295444">
    <property type="component" value="Chromosome 12"/>
</dbReference>
<evidence type="ECO:0000256" key="6">
    <source>
        <dbReference type="ARBA" id="ARBA00022840"/>
    </source>
</evidence>
<dbReference type="InterPro" id="IPR019821">
    <property type="entry name" value="Kinesin_motor_CS"/>
</dbReference>
<proteinExistence type="inferred from homology"/>
<dbReference type="GO" id="GO:0005634">
    <property type="term" value="C:nucleus"/>
    <property type="evidence" value="ECO:0007669"/>
    <property type="project" value="UniProtKB-SubCell"/>
</dbReference>
<dbReference type="PROSITE" id="PS00411">
    <property type="entry name" value="KINESIN_MOTOR_1"/>
    <property type="match status" value="1"/>
</dbReference>
<evidence type="ECO:0000256" key="9">
    <source>
        <dbReference type="ARBA" id="ARBA00023212"/>
    </source>
</evidence>
<evidence type="ECO:0000256" key="8">
    <source>
        <dbReference type="ARBA" id="ARBA00023175"/>
    </source>
</evidence>
<keyword evidence="10" id="KW-0539">Nucleus</keyword>
<keyword evidence="9" id="KW-0206">Cytoskeleton</keyword>
<feature type="coiled-coil region" evidence="12">
    <location>
        <begin position="1216"/>
        <end position="1243"/>
    </location>
</feature>
<keyword evidence="5 11" id="KW-0547">Nucleotide-binding</keyword>
<keyword evidence="8 11" id="KW-0505">Motor protein</keyword>
<organism evidence="15 16">
    <name type="scientific">Pelobates cultripes</name>
    <name type="common">Western spadefoot toad</name>
    <dbReference type="NCBI Taxonomy" id="61616"/>
    <lineage>
        <taxon>Eukaryota</taxon>
        <taxon>Metazoa</taxon>
        <taxon>Chordata</taxon>
        <taxon>Craniata</taxon>
        <taxon>Vertebrata</taxon>
        <taxon>Euteleostomi</taxon>
        <taxon>Amphibia</taxon>
        <taxon>Batrachia</taxon>
        <taxon>Anura</taxon>
        <taxon>Pelobatoidea</taxon>
        <taxon>Pelobatidae</taxon>
        <taxon>Pelobates</taxon>
    </lineage>
</organism>
<keyword evidence="3" id="KW-0963">Cytoplasm</keyword>
<comment type="similarity">
    <text evidence="11">Belongs to the TRAFAC class myosin-kinesin ATPase superfamily. Kinesin family.</text>
</comment>
<feature type="region of interest" description="Disordered" evidence="13">
    <location>
        <begin position="1770"/>
        <end position="1789"/>
    </location>
</feature>